<dbReference type="GO" id="GO:0016020">
    <property type="term" value="C:membrane"/>
    <property type="evidence" value="ECO:0007669"/>
    <property type="project" value="InterPro"/>
</dbReference>
<feature type="transmembrane region" description="Helical" evidence="1">
    <location>
        <begin position="264"/>
        <end position="285"/>
    </location>
</feature>
<keyword evidence="1" id="KW-0472">Membrane</keyword>
<evidence type="ECO:0000313" key="7">
    <source>
        <dbReference type="Proteomes" id="UP000284434"/>
    </source>
</evidence>
<dbReference type="GeneID" id="61273772"/>
<evidence type="ECO:0000313" key="3">
    <source>
        <dbReference type="EMBL" id="MCG4958898.1"/>
    </source>
</evidence>
<feature type="transmembrane region" description="Helical" evidence="1">
    <location>
        <begin position="227"/>
        <end position="252"/>
    </location>
</feature>
<dbReference type="InterPro" id="IPR037185">
    <property type="entry name" value="EmrE-like"/>
</dbReference>
<evidence type="ECO:0000313" key="5">
    <source>
        <dbReference type="EMBL" id="RGY06707.1"/>
    </source>
</evidence>
<dbReference type="RefSeq" id="WP_013610856.1">
    <property type="nucleotide sequence ID" value="NZ_BAABYK010000001.1"/>
</dbReference>
<dbReference type="EMBL" id="QSCO01000011">
    <property type="protein sequence ID" value="RGY06707.1"/>
    <property type="molecule type" value="Genomic_DNA"/>
</dbReference>
<gene>
    <name evidence="4" type="ORF">DWW24_05425</name>
    <name evidence="5" type="ORF">DXA53_09340</name>
    <name evidence="3" type="ORF">L0P03_03380</name>
</gene>
<dbReference type="Proteomes" id="UP000283426">
    <property type="component" value="Unassembled WGS sequence"/>
</dbReference>
<dbReference type="EMBL" id="JAKNDN010000005">
    <property type="protein sequence ID" value="MCG4958898.1"/>
    <property type="molecule type" value="Genomic_DNA"/>
</dbReference>
<dbReference type="EMBL" id="QRYW01000009">
    <property type="protein sequence ID" value="RGV28439.1"/>
    <property type="molecule type" value="Genomic_DNA"/>
</dbReference>
<organism evidence="4 6">
    <name type="scientific">Odoribacter splanchnicus</name>
    <dbReference type="NCBI Taxonomy" id="28118"/>
    <lineage>
        <taxon>Bacteria</taxon>
        <taxon>Pseudomonadati</taxon>
        <taxon>Bacteroidota</taxon>
        <taxon>Bacteroidia</taxon>
        <taxon>Bacteroidales</taxon>
        <taxon>Odoribacteraceae</taxon>
        <taxon>Odoribacter</taxon>
    </lineage>
</organism>
<name>A0A1Y3Y3I3_9BACT</name>
<feature type="transmembrane region" description="Helical" evidence="1">
    <location>
        <begin position="118"/>
        <end position="137"/>
    </location>
</feature>
<dbReference type="Proteomes" id="UP000284434">
    <property type="component" value="Unassembled WGS sequence"/>
</dbReference>
<feature type="transmembrane region" description="Helical" evidence="1">
    <location>
        <begin position="62"/>
        <end position="87"/>
    </location>
</feature>
<dbReference type="AlphaFoldDB" id="A0A1Y3Y3I3"/>
<dbReference type="InterPro" id="IPR000620">
    <property type="entry name" value="EamA_dom"/>
</dbReference>
<accession>A0A1Y3Y3I3</accession>
<keyword evidence="1" id="KW-1133">Transmembrane helix</keyword>
<evidence type="ECO:0000256" key="1">
    <source>
        <dbReference type="SAM" id="Phobius"/>
    </source>
</evidence>
<comment type="caution">
    <text evidence="4">The sequence shown here is derived from an EMBL/GenBank/DDBJ whole genome shotgun (WGS) entry which is preliminary data.</text>
</comment>
<feature type="transmembrane region" description="Helical" evidence="1">
    <location>
        <begin position="297"/>
        <end position="314"/>
    </location>
</feature>
<dbReference type="Proteomes" id="UP001199750">
    <property type="component" value="Unassembled WGS sequence"/>
</dbReference>
<proteinExistence type="predicted"/>
<feature type="domain" description="EamA" evidence="2">
    <location>
        <begin position="1"/>
        <end position="134"/>
    </location>
</feature>
<sequence>MKGVLLALSTVIVWAILNVVNRFCVLQYDVNIMVFTSFMIFATGVTLMIIRKQVMPQNWKSGVKYSWLYTIMQIIRSFTMISTFLYITSTETSLLFNIEIIITYILAYAIFRRIPYKGDFLGILIILLGFILFIFSLPVHMRVIVSILVLLSATASCIRSIVVEETTIWNPDTSVRQKCGISGYTMFYGGLSLIVFFFAIALLKFFLGDRLPPFLSFLTLLPDLPEMIHPETIISACLAGLFINASTTYLYYATLKFSTSETFMAVRAFQPVLTYLLEVIAALYYAAMRPQLDTQDYIYGGIIILGSLLILIIPSKGSYTHQSKDFITD</sequence>
<reference evidence="6 7" key="1">
    <citation type="submission" date="2018-08" db="EMBL/GenBank/DDBJ databases">
        <title>A genome reference for cultivated species of the human gut microbiota.</title>
        <authorList>
            <person name="Zou Y."/>
            <person name="Xue W."/>
            <person name="Luo G."/>
        </authorList>
    </citation>
    <scope>NUCLEOTIDE SEQUENCE [LARGE SCALE GENOMIC DNA]</scope>
    <source>
        <strain evidence="4 6">AF14-6AC</strain>
        <strain evidence="5 7">OF03-11</strain>
    </source>
</reference>
<keyword evidence="1" id="KW-0812">Transmembrane</keyword>
<protein>
    <submittedName>
        <fullName evidence="4">EamA family transporter</fullName>
    </submittedName>
</protein>
<feature type="transmembrane region" description="Helical" evidence="1">
    <location>
        <begin position="32"/>
        <end position="50"/>
    </location>
</feature>
<dbReference type="Pfam" id="PF00892">
    <property type="entry name" value="EamA"/>
    <property type="match status" value="1"/>
</dbReference>
<evidence type="ECO:0000313" key="4">
    <source>
        <dbReference type="EMBL" id="RGV28439.1"/>
    </source>
</evidence>
<reference evidence="3" key="2">
    <citation type="submission" date="2022-01" db="EMBL/GenBank/DDBJ databases">
        <title>Collection of gut derived symbiotic bacterial strains cultured from healthy donors.</title>
        <authorList>
            <person name="Lin H."/>
            <person name="Kohout C."/>
            <person name="Waligurski E."/>
            <person name="Pamer E.G."/>
        </authorList>
    </citation>
    <scope>NUCLEOTIDE SEQUENCE</scope>
    <source>
        <strain evidence="3">DFI.1.149</strain>
    </source>
</reference>
<evidence type="ECO:0000313" key="6">
    <source>
        <dbReference type="Proteomes" id="UP000283426"/>
    </source>
</evidence>
<feature type="transmembrane region" description="Helical" evidence="1">
    <location>
        <begin position="183"/>
        <end position="207"/>
    </location>
</feature>
<dbReference type="SUPFAM" id="SSF103481">
    <property type="entry name" value="Multidrug resistance efflux transporter EmrE"/>
    <property type="match status" value="1"/>
</dbReference>
<evidence type="ECO:0000259" key="2">
    <source>
        <dbReference type="Pfam" id="PF00892"/>
    </source>
</evidence>
<feature type="transmembrane region" description="Helical" evidence="1">
    <location>
        <begin position="93"/>
        <end position="111"/>
    </location>
</feature>